<evidence type="ECO:0000256" key="1">
    <source>
        <dbReference type="SAM" id="MobiDB-lite"/>
    </source>
</evidence>
<sequence length="81" mass="8845">MDPAARAGTSGAEWIARPPHEKLRRKERPPLPSDDPFYQPPPGFQHALPGTVLRSRDVELAFLGLIPQRPPPPSCCTGPPT</sequence>
<accession>X7YQN6</accession>
<protein>
    <submittedName>
        <fullName evidence="2">Putative triacylglycerol lipase domain protein</fullName>
    </submittedName>
</protein>
<feature type="compositionally biased region" description="Pro residues" evidence="1">
    <location>
        <begin position="30"/>
        <end position="43"/>
    </location>
</feature>
<dbReference type="Gene3D" id="3.40.50.1820">
    <property type="entry name" value="alpha/beta hydrolase"/>
    <property type="match status" value="1"/>
</dbReference>
<dbReference type="AlphaFoldDB" id="X7YQN6"/>
<name>X7YQN6_MYCXE</name>
<comment type="caution">
    <text evidence="2">The sequence shown here is derived from an EMBL/GenBank/DDBJ whole genome shotgun (WGS) entry which is preliminary data.</text>
</comment>
<dbReference type="InterPro" id="IPR029058">
    <property type="entry name" value="AB_hydrolase_fold"/>
</dbReference>
<evidence type="ECO:0000313" key="2">
    <source>
        <dbReference type="EMBL" id="EUA08778.1"/>
    </source>
</evidence>
<feature type="region of interest" description="Disordered" evidence="1">
    <location>
        <begin position="1"/>
        <end position="45"/>
    </location>
</feature>
<dbReference type="PATRIC" id="fig|1299334.3.peg.9327"/>
<reference evidence="2" key="1">
    <citation type="submission" date="2014-01" db="EMBL/GenBank/DDBJ databases">
        <authorList>
            <person name="Brown-Elliot B."/>
            <person name="Wallace R."/>
            <person name="Lenaerts A."/>
            <person name="Ordway D."/>
            <person name="DeGroote M.A."/>
            <person name="Parker T."/>
            <person name="Sizemore C."/>
            <person name="Tallon L.J."/>
            <person name="Sadzewicz L.K."/>
            <person name="Sengamalay N."/>
            <person name="Fraser C.M."/>
            <person name="Hine E."/>
            <person name="Shefchek K.A."/>
            <person name="Das S.P."/>
            <person name="Tettelin H."/>
        </authorList>
    </citation>
    <scope>NUCLEOTIDE SEQUENCE [LARGE SCALE GENOMIC DNA]</scope>
    <source>
        <strain evidence="2">4042</strain>
    </source>
</reference>
<gene>
    <name evidence="2" type="ORF">I553_9835</name>
</gene>
<dbReference type="EMBL" id="JAOB01000090">
    <property type="protein sequence ID" value="EUA08778.1"/>
    <property type="molecule type" value="Genomic_DNA"/>
</dbReference>
<organism evidence="2">
    <name type="scientific">Mycobacterium xenopi 4042</name>
    <dbReference type="NCBI Taxonomy" id="1299334"/>
    <lineage>
        <taxon>Bacteria</taxon>
        <taxon>Bacillati</taxon>
        <taxon>Actinomycetota</taxon>
        <taxon>Actinomycetes</taxon>
        <taxon>Mycobacteriales</taxon>
        <taxon>Mycobacteriaceae</taxon>
        <taxon>Mycobacterium</taxon>
    </lineage>
</organism>
<proteinExistence type="predicted"/>